<evidence type="ECO:0000256" key="1">
    <source>
        <dbReference type="ARBA" id="ARBA00012210"/>
    </source>
</evidence>
<evidence type="ECO:0000256" key="2">
    <source>
        <dbReference type="ARBA" id="ARBA00022737"/>
    </source>
</evidence>
<dbReference type="SUPFAM" id="SSF48403">
    <property type="entry name" value="Ankyrin repeat"/>
    <property type="match status" value="1"/>
</dbReference>
<organism evidence="7 8">
    <name type="scientific">Seiridium cardinale</name>
    <dbReference type="NCBI Taxonomy" id="138064"/>
    <lineage>
        <taxon>Eukaryota</taxon>
        <taxon>Fungi</taxon>
        <taxon>Dikarya</taxon>
        <taxon>Ascomycota</taxon>
        <taxon>Pezizomycotina</taxon>
        <taxon>Sordariomycetes</taxon>
        <taxon>Xylariomycetidae</taxon>
        <taxon>Amphisphaeriales</taxon>
        <taxon>Sporocadaceae</taxon>
        <taxon>Seiridium</taxon>
    </lineage>
</organism>
<dbReference type="InterPro" id="IPR058525">
    <property type="entry name" value="DUF8212"/>
</dbReference>
<evidence type="ECO:0000256" key="4">
    <source>
        <dbReference type="PROSITE-ProRule" id="PRU00023"/>
    </source>
</evidence>
<evidence type="ECO:0000256" key="3">
    <source>
        <dbReference type="ARBA" id="ARBA00023043"/>
    </source>
</evidence>
<dbReference type="EC" id="2.3.1.225" evidence="1"/>
<proteinExistence type="predicted"/>
<feature type="domain" description="DUF8212" evidence="6">
    <location>
        <begin position="10"/>
        <end position="39"/>
    </location>
</feature>
<dbReference type="PROSITE" id="PS50297">
    <property type="entry name" value="ANK_REP_REGION"/>
    <property type="match status" value="5"/>
</dbReference>
<feature type="coiled-coil region" evidence="5">
    <location>
        <begin position="353"/>
        <end position="394"/>
    </location>
</feature>
<dbReference type="SMART" id="SM00248">
    <property type="entry name" value="ANK"/>
    <property type="match status" value="7"/>
</dbReference>
<feature type="repeat" description="ANK" evidence="4">
    <location>
        <begin position="525"/>
        <end position="557"/>
    </location>
</feature>
<protein>
    <recommendedName>
        <fullName evidence="1">protein S-acyltransferase</fullName>
        <ecNumber evidence="1">2.3.1.225</ecNumber>
    </recommendedName>
</protein>
<dbReference type="PRINTS" id="PR01415">
    <property type="entry name" value="ANKYRIN"/>
</dbReference>
<feature type="repeat" description="ANK" evidence="4">
    <location>
        <begin position="491"/>
        <end position="524"/>
    </location>
</feature>
<evidence type="ECO:0000313" key="7">
    <source>
        <dbReference type="EMBL" id="KAK9781451.1"/>
    </source>
</evidence>
<feature type="repeat" description="ANK" evidence="4">
    <location>
        <begin position="558"/>
        <end position="590"/>
    </location>
</feature>
<dbReference type="Gene3D" id="1.25.40.20">
    <property type="entry name" value="Ankyrin repeat-containing domain"/>
    <property type="match status" value="1"/>
</dbReference>
<keyword evidence="2" id="KW-0677">Repeat</keyword>
<comment type="caution">
    <text evidence="7">The sequence shown here is derived from an EMBL/GenBank/DDBJ whole genome shotgun (WGS) entry which is preliminary data.</text>
</comment>
<dbReference type="Pfam" id="PF26640">
    <property type="entry name" value="DUF8212"/>
    <property type="match status" value="1"/>
</dbReference>
<gene>
    <name evidence="7" type="ORF">SCAR479_01322</name>
</gene>
<feature type="repeat" description="ANK" evidence="4">
    <location>
        <begin position="624"/>
        <end position="656"/>
    </location>
</feature>
<sequence>MPMVFGEGDRAFLRLQEEILRHIQDDSILAWGFSPAKLSTAAPVNTWSRALATSPLDYATSSHIVPREHGGDASDAILISGGNLRIQRPVYTKQSGKTFIVLNYHPVDDSQQAIGSPVQSSSTKHQCDLYGRLVDETSILPRVVIEASPRLIWLRLNARGTSTGADRRCGVYINNRHERQLKLTEVKPRAWWDQESDSMTPSEDKIRSSLRILARFRYANQDSHDFVVVLNIGWKDSQPEATYHVVIASKDTSLEDVANYFHETAAAVIESHSASNGLMGIRVYLTLKRIRTQAMFELGFDTVDLMEGTINITQEIQELALGSQLMDYLMEGRNVCLATKAYDQNLRTEIEALDETARRLAAVDAEVRKLQDDRSCLEDKSKELLNRVKNLQLISAEPRVRQEELISSVAEIQRQLDYPTTKERREGTYTAQRHASLVKQFTPLSVPTGNKEIGSMPDESQRLFMNSVLTGYRVLFHYLVGLGFDMEIKDLGNTTLLGSAAFGRDERIVRTLLANGADDKVRDNCGYTVLHWAASGGHVPIIKLLYQQGAAIDAETNIDTSPLQLAAGNGHLAATRFLLDKGANTESSDDNAYTPLGSAAFNGHETGMELLLSRGADIEAKTNYGLSPLGQAARRGHESAFFLFLNRGADIEAKSTGGVSLLAYMAYHNYCTGVGLLLDLGADIESKCDRGYSALGYAAINSREAIIRLILDRGADSRLEGDKDVLASAGEKNRTIAKLLLDRVSPLALKK</sequence>
<dbReference type="Proteomes" id="UP001465668">
    <property type="component" value="Unassembled WGS sequence"/>
</dbReference>
<reference evidence="7 8" key="1">
    <citation type="submission" date="2024-02" db="EMBL/GenBank/DDBJ databases">
        <title>First draft genome assembly of two strains of Seiridium cardinale.</title>
        <authorList>
            <person name="Emiliani G."/>
            <person name="Scali E."/>
        </authorList>
    </citation>
    <scope>NUCLEOTIDE SEQUENCE [LARGE SCALE GENOMIC DNA]</scope>
    <source>
        <strain evidence="7 8">BM-138-000479</strain>
    </source>
</reference>
<dbReference type="EMBL" id="JARVKM010000003">
    <property type="protein sequence ID" value="KAK9781451.1"/>
    <property type="molecule type" value="Genomic_DNA"/>
</dbReference>
<feature type="repeat" description="ANK" evidence="4">
    <location>
        <begin position="591"/>
        <end position="623"/>
    </location>
</feature>
<evidence type="ECO:0000256" key="5">
    <source>
        <dbReference type="SAM" id="Coils"/>
    </source>
</evidence>
<dbReference type="PANTHER" id="PTHR24161">
    <property type="entry name" value="ANK_REP_REGION DOMAIN-CONTAINING PROTEIN-RELATED"/>
    <property type="match status" value="1"/>
</dbReference>
<dbReference type="InterPro" id="IPR002110">
    <property type="entry name" value="Ankyrin_rpt"/>
</dbReference>
<dbReference type="Pfam" id="PF12796">
    <property type="entry name" value="Ank_2"/>
    <property type="match status" value="2"/>
</dbReference>
<keyword evidence="5" id="KW-0175">Coiled coil</keyword>
<name>A0ABR2Y543_9PEZI</name>
<evidence type="ECO:0000313" key="8">
    <source>
        <dbReference type="Proteomes" id="UP001465668"/>
    </source>
</evidence>
<keyword evidence="8" id="KW-1185">Reference proteome</keyword>
<feature type="repeat" description="ANK" evidence="4">
    <location>
        <begin position="690"/>
        <end position="722"/>
    </location>
</feature>
<keyword evidence="3 4" id="KW-0040">ANK repeat</keyword>
<dbReference type="PANTHER" id="PTHR24161:SF85">
    <property type="entry name" value="PALMITOYLTRANSFERASE HIP14"/>
    <property type="match status" value="1"/>
</dbReference>
<evidence type="ECO:0000259" key="6">
    <source>
        <dbReference type="Pfam" id="PF26640"/>
    </source>
</evidence>
<dbReference type="PROSITE" id="PS50088">
    <property type="entry name" value="ANK_REPEAT"/>
    <property type="match status" value="6"/>
</dbReference>
<dbReference type="InterPro" id="IPR036770">
    <property type="entry name" value="Ankyrin_rpt-contain_sf"/>
</dbReference>
<accession>A0ABR2Y543</accession>